<keyword evidence="3" id="KW-0238">DNA-binding</keyword>
<dbReference type="AlphaFoldDB" id="A0A2H0PXX5"/>
<accession>A0A2H0PXX5</accession>
<dbReference type="SUPFAM" id="SSF110849">
    <property type="entry name" value="ParB/Sulfiredoxin"/>
    <property type="match status" value="1"/>
</dbReference>
<feature type="domain" description="ParB-like N-terminal" evidence="4">
    <location>
        <begin position="20"/>
        <end position="118"/>
    </location>
</feature>
<dbReference type="InterPro" id="IPR041468">
    <property type="entry name" value="HTH_ParB/Spo0J"/>
</dbReference>
<evidence type="ECO:0000256" key="2">
    <source>
        <dbReference type="ARBA" id="ARBA00022829"/>
    </source>
</evidence>
<dbReference type="GO" id="GO:0003677">
    <property type="term" value="F:DNA binding"/>
    <property type="evidence" value="ECO:0007669"/>
    <property type="project" value="UniProtKB-KW"/>
</dbReference>
<organism evidence="5 6">
    <name type="scientific">Candidatus Brennerbacteria bacterium CG11_big_fil_rev_8_21_14_0_20_43_10</name>
    <dbReference type="NCBI Taxonomy" id="1974523"/>
    <lineage>
        <taxon>Bacteria</taxon>
        <taxon>Candidatus Brenneribacteriota</taxon>
    </lineage>
</organism>
<comment type="caution">
    <text evidence="5">The sequence shown here is derived from an EMBL/GenBank/DDBJ whole genome shotgun (WGS) entry which is preliminary data.</text>
</comment>
<dbReference type="SUPFAM" id="SSF109709">
    <property type="entry name" value="KorB DNA-binding domain-like"/>
    <property type="match status" value="1"/>
</dbReference>
<dbReference type="EMBL" id="PCXE01000010">
    <property type="protein sequence ID" value="PIR26880.1"/>
    <property type="molecule type" value="Genomic_DNA"/>
</dbReference>
<dbReference type="InterPro" id="IPR036086">
    <property type="entry name" value="ParB/Sulfiredoxin_sf"/>
</dbReference>
<evidence type="ECO:0000313" key="5">
    <source>
        <dbReference type="EMBL" id="PIR26880.1"/>
    </source>
</evidence>
<dbReference type="Pfam" id="PF17762">
    <property type="entry name" value="HTH_ParB"/>
    <property type="match status" value="1"/>
</dbReference>
<dbReference type="SMART" id="SM00470">
    <property type="entry name" value="ParB"/>
    <property type="match status" value="1"/>
</dbReference>
<dbReference type="Proteomes" id="UP000236846">
    <property type="component" value="Unassembled WGS sequence"/>
</dbReference>
<sequence>MREPSYHTYNQLHMDSKSVFYLEVSKIQPNPFQPRRGFDQEQLQELANSIQEYGILEPLIVTRVEVPTETGTDVQYQLLAGERRLLAAKLVGLNTVPALIRENVQDQAKLEISVIENIQREDLNAMERARAFAQLADKFGLSQREVAFRVGKSREAVANTMRLLQLPFEAQKALEEHKITEGHARVILSVPRTEHQRMLLGRILSYSMTVRQAEATAKQIMQQGMYQADTMTPAQTQESLHELGREFDPQMQELGTKLEQVLNTKVVLRKHGSKGVIAINFNSPEELGNIIKKILGEQGIEEF</sequence>
<evidence type="ECO:0000313" key="6">
    <source>
        <dbReference type="Proteomes" id="UP000236846"/>
    </source>
</evidence>
<evidence type="ECO:0000256" key="3">
    <source>
        <dbReference type="ARBA" id="ARBA00023125"/>
    </source>
</evidence>
<keyword evidence="2" id="KW-0159">Chromosome partition</keyword>
<dbReference type="InterPro" id="IPR050336">
    <property type="entry name" value="Chromosome_partition/occlusion"/>
</dbReference>
<reference evidence="5 6" key="1">
    <citation type="submission" date="2017-09" db="EMBL/GenBank/DDBJ databases">
        <title>Depth-based differentiation of microbial function through sediment-hosted aquifers and enrichment of novel symbionts in the deep terrestrial subsurface.</title>
        <authorList>
            <person name="Probst A.J."/>
            <person name="Ladd B."/>
            <person name="Jarett J.K."/>
            <person name="Geller-Mcgrath D.E."/>
            <person name="Sieber C.M."/>
            <person name="Emerson J.B."/>
            <person name="Anantharaman K."/>
            <person name="Thomas B.C."/>
            <person name="Malmstrom R."/>
            <person name="Stieglmeier M."/>
            <person name="Klingl A."/>
            <person name="Woyke T."/>
            <person name="Ryan C.M."/>
            <person name="Banfield J.F."/>
        </authorList>
    </citation>
    <scope>NUCLEOTIDE SEQUENCE [LARGE SCALE GENOMIC DNA]</scope>
    <source>
        <strain evidence="5">CG11_big_fil_rev_8_21_14_0_20_43_10</strain>
    </source>
</reference>
<dbReference type="PANTHER" id="PTHR33375">
    <property type="entry name" value="CHROMOSOME-PARTITIONING PROTEIN PARB-RELATED"/>
    <property type="match status" value="1"/>
</dbReference>
<dbReference type="InterPro" id="IPR004437">
    <property type="entry name" value="ParB/RepB/Spo0J"/>
</dbReference>
<dbReference type="NCBIfam" id="TIGR00180">
    <property type="entry name" value="parB_part"/>
    <property type="match status" value="1"/>
</dbReference>
<evidence type="ECO:0000259" key="4">
    <source>
        <dbReference type="SMART" id="SM00470"/>
    </source>
</evidence>
<dbReference type="CDD" id="cd16393">
    <property type="entry name" value="SPO0J_N"/>
    <property type="match status" value="1"/>
</dbReference>
<protein>
    <recommendedName>
        <fullName evidence="4">ParB-like N-terminal domain-containing protein</fullName>
    </recommendedName>
</protein>
<dbReference type="Pfam" id="PF02195">
    <property type="entry name" value="ParB_N"/>
    <property type="match status" value="1"/>
</dbReference>
<dbReference type="GO" id="GO:0007059">
    <property type="term" value="P:chromosome segregation"/>
    <property type="evidence" value="ECO:0007669"/>
    <property type="project" value="UniProtKB-KW"/>
</dbReference>
<dbReference type="Gene3D" id="3.90.1530.30">
    <property type="match status" value="1"/>
</dbReference>
<dbReference type="GO" id="GO:0005694">
    <property type="term" value="C:chromosome"/>
    <property type="evidence" value="ECO:0007669"/>
    <property type="project" value="TreeGrafter"/>
</dbReference>
<comment type="similarity">
    <text evidence="1">Belongs to the ParB family.</text>
</comment>
<evidence type="ECO:0000256" key="1">
    <source>
        <dbReference type="ARBA" id="ARBA00006295"/>
    </source>
</evidence>
<name>A0A2H0PXX5_9BACT</name>
<proteinExistence type="inferred from homology"/>
<dbReference type="Gene3D" id="1.10.10.2830">
    <property type="match status" value="1"/>
</dbReference>
<gene>
    <name evidence="5" type="ORF">COV41_00455</name>
</gene>
<dbReference type="FunFam" id="1.10.10.2830:FF:000001">
    <property type="entry name" value="Chromosome partitioning protein ParB"/>
    <property type="match status" value="1"/>
</dbReference>
<dbReference type="InterPro" id="IPR003115">
    <property type="entry name" value="ParB_N"/>
</dbReference>
<dbReference type="FunFam" id="3.90.1530.30:FF:000001">
    <property type="entry name" value="Chromosome partitioning protein ParB"/>
    <property type="match status" value="1"/>
</dbReference>
<dbReference type="PANTHER" id="PTHR33375:SF1">
    <property type="entry name" value="CHROMOSOME-PARTITIONING PROTEIN PARB-RELATED"/>
    <property type="match status" value="1"/>
</dbReference>